<evidence type="ECO:0000313" key="13">
    <source>
        <dbReference type="EMBL" id="EER34601.1"/>
    </source>
</evidence>
<keyword evidence="5" id="KW-0378">Hydrolase</keyword>
<dbReference type="Pfam" id="PF00004">
    <property type="entry name" value="AAA"/>
    <property type="match status" value="2"/>
</dbReference>
<dbReference type="GO" id="GO:0016562">
    <property type="term" value="P:protein import into peroxisome matrix, receptor recycling"/>
    <property type="evidence" value="ECO:0007669"/>
    <property type="project" value="EnsemblFungi"/>
</dbReference>
<keyword evidence="3" id="KW-0962">Peroxisome biogenesis</keyword>
<dbReference type="eggNOG" id="KOG0736">
    <property type="taxonomic scope" value="Eukaryota"/>
</dbReference>
<dbReference type="STRING" id="294747.C5M6I1"/>
<proteinExistence type="inferred from homology"/>
<evidence type="ECO:0000256" key="6">
    <source>
        <dbReference type="ARBA" id="ARBA00022840"/>
    </source>
</evidence>
<dbReference type="InterPro" id="IPR003960">
    <property type="entry name" value="ATPase_AAA_CS"/>
</dbReference>
<keyword evidence="4" id="KW-0547">Nucleotide-binding</keyword>
<evidence type="ECO:0000256" key="3">
    <source>
        <dbReference type="ARBA" id="ARBA00022593"/>
    </source>
</evidence>
<keyword evidence="14" id="KW-1185">Reference proteome</keyword>
<reference evidence="13 14" key="1">
    <citation type="journal article" date="2009" name="Nature">
        <title>Evolution of pathogenicity and sexual reproduction in eight Candida genomes.</title>
        <authorList>
            <person name="Butler G."/>
            <person name="Rasmussen M.D."/>
            <person name="Lin M.F."/>
            <person name="Santos M.A."/>
            <person name="Sakthikumar S."/>
            <person name="Munro C.A."/>
            <person name="Rheinbay E."/>
            <person name="Grabherr M."/>
            <person name="Forche A."/>
            <person name="Reedy J.L."/>
            <person name="Agrafioti I."/>
            <person name="Arnaud M.B."/>
            <person name="Bates S."/>
            <person name="Brown A.J."/>
            <person name="Brunke S."/>
            <person name="Costanzo M.C."/>
            <person name="Fitzpatrick D.A."/>
            <person name="de Groot P.W."/>
            <person name="Harris D."/>
            <person name="Hoyer L.L."/>
            <person name="Hube B."/>
            <person name="Klis F.M."/>
            <person name="Kodira C."/>
            <person name="Lennard N."/>
            <person name="Logue M.E."/>
            <person name="Martin R."/>
            <person name="Neiman A.M."/>
            <person name="Nikolaou E."/>
            <person name="Quail M.A."/>
            <person name="Quinn J."/>
            <person name="Santos M.C."/>
            <person name="Schmitzberger F.F."/>
            <person name="Sherlock G."/>
            <person name="Shah P."/>
            <person name="Silverstein K.A."/>
            <person name="Skrzypek M.S."/>
            <person name="Soll D."/>
            <person name="Staggs R."/>
            <person name="Stansfield I."/>
            <person name="Stumpf M.P."/>
            <person name="Sudbery P.E."/>
            <person name="Srikantha T."/>
            <person name="Zeng Q."/>
            <person name="Berman J."/>
            <person name="Berriman M."/>
            <person name="Heitman J."/>
            <person name="Gow N.A."/>
            <person name="Lorenz M.C."/>
            <person name="Birren B.W."/>
            <person name="Kellis M."/>
            <person name="Cuomo C.A."/>
        </authorList>
    </citation>
    <scope>NUCLEOTIDE SEQUENCE [LARGE SCALE GENOMIC DNA]</scope>
    <source>
        <strain evidence="14">ATCC MYA-3404 / T1</strain>
    </source>
</reference>
<feature type="coiled-coil region" evidence="11">
    <location>
        <begin position="203"/>
        <end position="230"/>
    </location>
</feature>
<dbReference type="PROSITE" id="PS00674">
    <property type="entry name" value="AAA"/>
    <property type="match status" value="1"/>
</dbReference>
<dbReference type="Gene3D" id="3.40.50.300">
    <property type="entry name" value="P-loop containing nucleotide triphosphate hydrolases"/>
    <property type="match status" value="2"/>
</dbReference>
<accession>C5M6I1</accession>
<dbReference type="Gene3D" id="1.10.8.60">
    <property type="match status" value="1"/>
</dbReference>
<evidence type="ECO:0000256" key="1">
    <source>
        <dbReference type="ARBA" id="ARBA00004370"/>
    </source>
</evidence>
<dbReference type="InterPro" id="IPR056995">
    <property type="entry name" value="PEX6_4th_dom"/>
</dbReference>
<dbReference type="FunFam" id="3.40.50.300:FF:000109">
    <property type="entry name" value="Peroxisomal biogenesis factor 6"/>
    <property type="match status" value="1"/>
</dbReference>
<dbReference type="InterPro" id="IPR047533">
    <property type="entry name" value="RecA-like_PEX6_r2"/>
</dbReference>
<dbReference type="CDD" id="cd19527">
    <property type="entry name" value="RecA-like_PEX6_r2"/>
    <property type="match status" value="1"/>
</dbReference>
<comment type="subcellular location">
    <subcellularLocation>
        <location evidence="1">Membrane</location>
    </subcellularLocation>
</comment>
<dbReference type="InterPro" id="IPR003959">
    <property type="entry name" value="ATPase_AAA_core"/>
</dbReference>
<keyword evidence="6" id="KW-0067">ATP-binding</keyword>
<sequence>MPSVASSKDTEESTHIHDSISSIANVSIINDPTLNDFDVLEISEDLFNEIFPNEQSGIDDDRFILIKLLGAPDYFNTFKIMKITKIVTKQSQSICLINNSTLVKFKNDQLTIHKALIKSINYKDIPKLNQIFVSIPNEIYHLLHDKSQYSIKEKFITQFLKSCGGVINQGDYIRLINGKINLCEPLTQGKVDFDTEIVLINQNDQHVESEEDEEDIYEELEEEEEEYDVNDLDLSSYLSSSLQFGKFNSNNDVENSVKFKVGPLPERFILDDLPSSWSKDDNELFVFINNDDFIKLGFPIFNGDLVKLDTGSQSIIVRLFTFIEPQSNFQKGIAYLSPILLINLELNENSKIKFVPLNDKSNDALSSVIPIAESVTISRVSSQITMDKTFQTNFFSSLKTILSNKLKCVKPGDYFPVVIDTVLSKTMFDYVNDENNDSSNNDDSAAGVGGGAGAGGYDNFDVIPIGNPDAVAWFKIAEVKGVNEIGTNQFLIDPNKTMLVSSGVESIRLPKNAFAKWYQYLNLPPLFNYQEGNFKYAQEFKKTLSTCLSSRINLKTSILLTSMSRGIGKTTLVRDSCIEMGLNLIELDCFDLLNPGQELKTIGMLTGKIDKLIANASNENNSSSSSSSSFHVIYLKHIENLCPKTDENDQNSSIFTSLTLKIISTLHDYLKNYSNLVIVMSCNDYDKLNDNLKSIIKFTIEFTVPTENERLEIFKFLINNEKLKSKTTTPNKDINSYPFIIRKDINFKNLALQSAGFNTKRFNFNYLKIQKLAYKRLTKLSKSSGINLSNVLDIGNGGVINWIPEDFNLAINEARNQFSDSIGAPRIPNVKWEDIGGLDLVKDEILDTIDMPLKHPELFNNGLKKRSGILFYGPPGTGKTLLAKAIATNFSLNFFSVKGPELLNMYIGESEANVRRVFQRARDAKPCVIFFDELDSVAPKRGNQGDSGGVMDRIVSQLLAELDGMSSEGGDGVFVVGATNRPDLLDEALLRPGRFDKMLYLGISDTDEKQTKILEALTRKFKLDDDVNLEEIAHNCSFTFTGADFYALCSDSMLNAMTRVANEVDEKIKNYNQNLINQGKEEVNTRWWFDNVASDQDITVLVKMEDFIKAQNELIPSVSAEELQHYLRVRENFEGGKEKAKQDLINENGH</sequence>
<evidence type="ECO:0000256" key="5">
    <source>
        <dbReference type="ARBA" id="ARBA00022801"/>
    </source>
</evidence>
<dbReference type="InterPro" id="IPR050168">
    <property type="entry name" value="AAA_ATPase_domain"/>
</dbReference>
<feature type="domain" description="AAA+ ATPase" evidence="12">
    <location>
        <begin position="865"/>
        <end position="1005"/>
    </location>
</feature>
<evidence type="ECO:0000256" key="8">
    <source>
        <dbReference type="ARBA" id="ARBA00034811"/>
    </source>
</evidence>
<dbReference type="GeneID" id="8301350"/>
<dbReference type="KEGG" id="ctp:CTRG_01462"/>
<dbReference type="SUPFAM" id="SSF52540">
    <property type="entry name" value="P-loop containing nucleoside triphosphate hydrolases"/>
    <property type="match status" value="2"/>
</dbReference>
<dbReference type="GO" id="GO:0140318">
    <property type="term" value="F:protein transporter activity"/>
    <property type="evidence" value="ECO:0007669"/>
    <property type="project" value="EnsemblFungi"/>
</dbReference>
<dbReference type="AlphaFoldDB" id="C5M6I1"/>
<evidence type="ECO:0000256" key="2">
    <source>
        <dbReference type="ARBA" id="ARBA00006914"/>
    </source>
</evidence>
<dbReference type="RefSeq" id="XP_002547156.1">
    <property type="nucleotide sequence ID" value="XM_002547110.1"/>
</dbReference>
<evidence type="ECO:0000313" key="14">
    <source>
        <dbReference type="Proteomes" id="UP000002037"/>
    </source>
</evidence>
<protein>
    <recommendedName>
        <fullName evidence="8">Peroxisomal ATPase PEX6</fullName>
    </recommendedName>
    <alternativeName>
        <fullName evidence="9">Peroxin-6</fullName>
    </alternativeName>
</protein>
<comment type="catalytic activity">
    <reaction evidence="10">
        <text>ATP + H2O = ADP + phosphate + H(+)</text>
        <dbReference type="Rhea" id="RHEA:13065"/>
        <dbReference type="ChEBI" id="CHEBI:15377"/>
        <dbReference type="ChEBI" id="CHEBI:15378"/>
        <dbReference type="ChEBI" id="CHEBI:30616"/>
        <dbReference type="ChEBI" id="CHEBI:43474"/>
        <dbReference type="ChEBI" id="CHEBI:456216"/>
    </reaction>
    <physiologicalReaction direction="left-to-right" evidence="10">
        <dbReference type="Rhea" id="RHEA:13066"/>
    </physiologicalReaction>
</comment>
<dbReference type="VEuPathDB" id="FungiDB:CTRG_01462"/>
<dbReference type="PANTHER" id="PTHR23077">
    <property type="entry name" value="AAA-FAMILY ATPASE"/>
    <property type="match status" value="1"/>
</dbReference>
<feature type="domain" description="AAA+ ATPase" evidence="12">
    <location>
        <begin position="554"/>
        <end position="706"/>
    </location>
</feature>
<dbReference type="GO" id="GO:0005829">
    <property type="term" value="C:cytosol"/>
    <property type="evidence" value="ECO:0007669"/>
    <property type="project" value="EnsemblFungi"/>
</dbReference>
<keyword evidence="7" id="KW-0472">Membrane</keyword>
<dbReference type="GO" id="GO:0005778">
    <property type="term" value="C:peroxisomal membrane"/>
    <property type="evidence" value="ECO:0007669"/>
    <property type="project" value="TreeGrafter"/>
</dbReference>
<dbReference type="Proteomes" id="UP000002037">
    <property type="component" value="Unassembled WGS sequence"/>
</dbReference>
<name>C5M6I1_CANTT</name>
<dbReference type="GO" id="GO:1904949">
    <property type="term" value="C:ATPase complex"/>
    <property type="evidence" value="ECO:0007669"/>
    <property type="project" value="EnsemblFungi"/>
</dbReference>
<evidence type="ECO:0000256" key="11">
    <source>
        <dbReference type="SAM" id="Coils"/>
    </source>
</evidence>
<dbReference type="EMBL" id="GG692396">
    <property type="protein sequence ID" value="EER34601.1"/>
    <property type="molecule type" value="Genomic_DNA"/>
</dbReference>
<dbReference type="GO" id="GO:0016887">
    <property type="term" value="F:ATP hydrolysis activity"/>
    <property type="evidence" value="ECO:0007669"/>
    <property type="project" value="EnsemblFungi"/>
</dbReference>
<gene>
    <name evidence="13" type="ORF">CTRG_01462</name>
</gene>
<dbReference type="HOGENOM" id="CLU_000688_0_1_1"/>
<dbReference type="GO" id="GO:0005524">
    <property type="term" value="F:ATP binding"/>
    <property type="evidence" value="ECO:0007669"/>
    <property type="project" value="UniProtKB-KW"/>
</dbReference>
<evidence type="ECO:0000259" key="12">
    <source>
        <dbReference type="SMART" id="SM00382"/>
    </source>
</evidence>
<evidence type="ECO:0000256" key="7">
    <source>
        <dbReference type="ARBA" id="ARBA00023136"/>
    </source>
</evidence>
<evidence type="ECO:0000256" key="9">
    <source>
        <dbReference type="ARBA" id="ARBA00034920"/>
    </source>
</evidence>
<organism evidence="13 14">
    <name type="scientific">Candida tropicalis (strain ATCC MYA-3404 / T1)</name>
    <name type="common">Yeast</name>
    <dbReference type="NCBI Taxonomy" id="294747"/>
    <lineage>
        <taxon>Eukaryota</taxon>
        <taxon>Fungi</taxon>
        <taxon>Dikarya</taxon>
        <taxon>Ascomycota</taxon>
        <taxon>Saccharomycotina</taxon>
        <taxon>Pichiomycetes</taxon>
        <taxon>Debaryomycetaceae</taxon>
        <taxon>Candida/Lodderomyces clade</taxon>
        <taxon>Candida</taxon>
    </lineage>
</organism>
<dbReference type="OrthoDB" id="5553750at2759"/>
<feature type="coiled-coil region" evidence="11">
    <location>
        <begin position="1054"/>
        <end position="1081"/>
    </location>
</feature>
<dbReference type="InterPro" id="IPR027417">
    <property type="entry name" value="P-loop_NTPase"/>
</dbReference>
<dbReference type="GO" id="GO:0043335">
    <property type="term" value="P:protein unfolding"/>
    <property type="evidence" value="ECO:0007669"/>
    <property type="project" value="EnsemblFungi"/>
</dbReference>
<dbReference type="PANTHER" id="PTHR23077:SF9">
    <property type="entry name" value="PEROXISOMAL ATPASE PEX6"/>
    <property type="match status" value="1"/>
</dbReference>
<evidence type="ECO:0000256" key="4">
    <source>
        <dbReference type="ARBA" id="ARBA00022741"/>
    </source>
</evidence>
<dbReference type="InterPro" id="IPR003593">
    <property type="entry name" value="AAA+_ATPase"/>
</dbReference>
<keyword evidence="11" id="KW-0175">Coiled coil</keyword>
<dbReference type="SMART" id="SM00382">
    <property type="entry name" value="AAA"/>
    <property type="match status" value="2"/>
</dbReference>
<dbReference type="Pfam" id="PF23315">
    <property type="entry name" value="PEX6_4th"/>
    <property type="match status" value="1"/>
</dbReference>
<dbReference type="FunFam" id="1.10.8.60:FF:000039">
    <property type="entry name" value="peroxisome biogenesis factor 6"/>
    <property type="match status" value="1"/>
</dbReference>
<comment type="similarity">
    <text evidence="2">Belongs to the AAA ATPase family.</text>
</comment>
<evidence type="ECO:0000256" key="10">
    <source>
        <dbReference type="ARBA" id="ARBA00048778"/>
    </source>
</evidence>